<reference evidence="3" key="1">
    <citation type="submission" date="2022-06" db="EMBL/GenBank/DDBJ databases">
        <title>Draft genome sequence of Streptomyces sp. RB6PN25 isolated from peat swamp forest in Thailand.</title>
        <authorList>
            <person name="Duangmal K."/>
            <person name="Klaysubun C."/>
        </authorList>
    </citation>
    <scope>NUCLEOTIDE SEQUENCE</scope>
    <source>
        <strain evidence="3">RB6PN25</strain>
    </source>
</reference>
<dbReference type="Proteomes" id="UP001057702">
    <property type="component" value="Unassembled WGS sequence"/>
</dbReference>
<dbReference type="Pfam" id="PF26348">
    <property type="entry name" value="SRA_ScoMcrA"/>
    <property type="match status" value="1"/>
</dbReference>
<sequence length="373" mass="40603">MTTSVEGIDPGDVRTRAEIRALFGGSPQGGICPSEDMHSVNLYSDPDVGEQAGYYDGWLAEEDELDPVFEYTGAGKSGDQTFDGVAGSGNRAILRHAEQGRVLRVFTRVGKLPGSHTKTHRYLGTFTLDGLQPYVWRRVHGEDGIERDVIVFRLRPEGAVQRTAQDVIPPAEETTAEFVPFQPVTAAMFQSDPATSGALPLPKQRVRKGSSSSKATPNAETSGKFVAPEAFGTKLSLRASTAATIAVRREAELTQAYKAYLDFAGHQTGAFQIKVRGLTSTLRTDLYDATDHVLYEAKGSTSREDVRMALGQILDYSRYVEAPGHQGEPKRVILLPAAPAPDMYTLLDRYDVGVVYRSDDGRFVGDTVPKASQ</sequence>
<evidence type="ECO:0000259" key="2">
    <source>
        <dbReference type="Pfam" id="PF26348"/>
    </source>
</evidence>
<comment type="caution">
    <text evidence="3">The sequence shown here is derived from an EMBL/GenBank/DDBJ whole genome shotgun (WGS) entry which is preliminary data.</text>
</comment>
<protein>
    <recommendedName>
        <fullName evidence="2">ScoMcrA-like SRA domain-containing protein</fullName>
    </recommendedName>
</protein>
<organism evidence="3 4">
    <name type="scientific">Streptomyces humicola</name>
    <dbReference type="NCBI Taxonomy" id="2953240"/>
    <lineage>
        <taxon>Bacteria</taxon>
        <taxon>Bacillati</taxon>
        <taxon>Actinomycetota</taxon>
        <taxon>Actinomycetes</taxon>
        <taxon>Kitasatosporales</taxon>
        <taxon>Streptomycetaceae</taxon>
        <taxon>Streptomyces</taxon>
    </lineage>
</organism>
<accession>A0ABT1PVE5</accession>
<feature type="compositionally biased region" description="Polar residues" evidence="1">
    <location>
        <begin position="209"/>
        <end position="221"/>
    </location>
</feature>
<keyword evidence="4" id="KW-1185">Reference proteome</keyword>
<dbReference type="InterPro" id="IPR058712">
    <property type="entry name" value="SRA_ScoMcrA"/>
</dbReference>
<dbReference type="RefSeq" id="WP_255920034.1">
    <property type="nucleotide sequence ID" value="NZ_JANFNG010000006.1"/>
</dbReference>
<gene>
    <name evidence="3" type="ORF">NGB36_11065</name>
</gene>
<proteinExistence type="predicted"/>
<name>A0ABT1PVE5_9ACTN</name>
<feature type="domain" description="ScoMcrA-like SRA" evidence="2">
    <location>
        <begin position="14"/>
        <end position="161"/>
    </location>
</feature>
<evidence type="ECO:0000313" key="4">
    <source>
        <dbReference type="Proteomes" id="UP001057702"/>
    </source>
</evidence>
<dbReference type="EMBL" id="JANFNG010000006">
    <property type="protein sequence ID" value="MCQ4081128.1"/>
    <property type="molecule type" value="Genomic_DNA"/>
</dbReference>
<evidence type="ECO:0000256" key="1">
    <source>
        <dbReference type="SAM" id="MobiDB-lite"/>
    </source>
</evidence>
<feature type="region of interest" description="Disordered" evidence="1">
    <location>
        <begin position="192"/>
        <end position="221"/>
    </location>
</feature>
<evidence type="ECO:0000313" key="3">
    <source>
        <dbReference type="EMBL" id="MCQ4081128.1"/>
    </source>
</evidence>